<gene>
    <name evidence="1" type="ORF">SAMN05216258_102224</name>
</gene>
<accession>A0A1I3CVJ4</accession>
<dbReference type="Proteomes" id="UP000199377">
    <property type="component" value="Unassembled WGS sequence"/>
</dbReference>
<name>A0A1I3CVJ4_9RHOB</name>
<dbReference type="STRING" id="1114924.SAMN05216258_102224"/>
<evidence type="ECO:0000313" key="2">
    <source>
        <dbReference type="Proteomes" id="UP000199377"/>
    </source>
</evidence>
<evidence type="ECO:0000313" key="1">
    <source>
        <dbReference type="EMBL" id="SFH78279.1"/>
    </source>
</evidence>
<proteinExistence type="predicted"/>
<dbReference type="EMBL" id="FOQH01000002">
    <property type="protein sequence ID" value="SFH78279.1"/>
    <property type="molecule type" value="Genomic_DNA"/>
</dbReference>
<keyword evidence="2" id="KW-1185">Reference proteome</keyword>
<organism evidence="1 2">
    <name type="scientific">Albimonas pacifica</name>
    <dbReference type="NCBI Taxonomy" id="1114924"/>
    <lineage>
        <taxon>Bacteria</taxon>
        <taxon>Pseudomonadati</taxon>
        <taxon>Pseudomonadota</taxon>
        <taxon>Alphaproteobacteria</taxon>
        <taxon>Rhodobacterales</taxon>
        <taxon>Paracoccaceae</taxon>
        <taxon>Albimonas</taxon>
    </lineage>
</organism>
<sequence length="151" mass="16230">MDMTPAQICEVLRDRLVQDVAPTLDDDHARSQLFAAVDVLGKIAPLLEWSGEMLDEQLAALEPRLAKAAETAAGEAGAPAPAAPQGGLRARLAARQAETAAWLDWLHGPGRALDAARRDAIERLLREALQGMLAAERRRIAAIDFSSMTRG</sequence>
<dbReference type="AlphaFoldDB" id="A0A1I3CVJ4"/>
<protein>
    <submittedName>
        <fullName evidence="1">Uncharacterized protein</fullName>
    </submittedName>
</protein>
<dbReference type="OrthoDB" id="8906539at2"/>
<dbReference type="RefSeq" id="WP_092858118.1">
    <property type="nucleotide sequence ID" value="NZ_FOQH01000002.1"/>
</dbReference>
<reference evidence="1 2" key="1">
    <citation type="submission" date="2016-10" db="EMBL/GenBank/DDBJ databases">
        <authorList>
            <person name="de Groot N.N."/>
        </authorList>
    </citation>
    <scope>NUCLEOTIDE SEQUENCE [LARGE SCALE GENOMIC DNA]</scope>
    <source>
        <strain evidence="1 2">CGMCC 1.11030</strain>
    </source>
</reference>